<dbReference type="AlphaFoldDB" id="A0A060VD25"/>
<proteinExistence type="predicted"/>
<reference evidence="1" key="1">
    <citation type="submission" date="2014-03" db="EMBL/GenBank/DDBJ databases">
        <title>IS mediated chromosomal integration of plasmids and plasmid fusion in Aliivibrio salmonicida.</title>
        <authorList>
            <person name="Hjerde E."/>
            <person name="Lorentzen M.S."/>
            <person name="Willassen N.P."/>
            <person name="Sorum H."/>
        </authorList>
    </citation>
    <scope>NUCLEOTIDE SEQUENCE [LARGE SCALE GENOMIC DNA]</scope>
    <source>
        <strain evidence="1">TEO83.001</strain>
        <plasmid evidence="1">pVSAL111</plasmid>
    </source>
</reference>
<accession>A0A060VD25</accession>
<organism evidence="1">
    <name type="scientific">Aliivibrio salmonicida</name>
    <dbReference type="NCBI Taxonomy" id="40269"/>
    <lineage>
        <taxon>Bacteria</taxon>
        <taxon>Pseudomonadati</taxon>
        <taxon>Pseudomonadota</taxon>
        <taxon>Gammaproteobacteria</taxon>
        <taxon>Vibrionales</taxon>
        <taxon>Vibrionaceae</taxon>
        <taxon>Aliivibrio</taxon>
    </lineage>
</organism>
<name>A0A060VD25_9GAMM</name>
<dbReference type="EMBL" id="HG983279">
    <property type="protein sequence ID" value="CDQ51861.1"/>
    <property type="molecule type" value="Genomic_DNA"/>
</dbReference>
<protein>
    <submittedName>
        <fullName evidence="1">Putative mobilization protein</fullName>
    </submittedName>
</protein>
<sequence length="246" mass="29108">MLITDPIYRAEQAIKNRNTVMIFLSHHRYSTLENIRYELGMKSKASASRILKKLCQEGHVKKEELSDNITNVTLFGVTRKGLDTYHFNLDNNKSFLKSRVSLRTLNHTLTNQKVGSLLKKSARLTDVRVINAEIGNFKQYEHIMKFKHRPDLVLVGKTKTDIVVHVIETELTLKDSKRYNPILKEYLQLRRINKISTVWYFVKNEKAKERLRQMMDKLKYKLIKHRDEREVWDHLFRIETIALLGK</sequence>
<dbReference type="OMA" id="KHWIYVF"/>
<geneLocation type="plasmid" evidence="1">
    <name>pVSAL111</name>
</geneLocation>
<keyword evidence="1" id="KW-0614">Plasmid</keyword>
<evidence type="ECO:0000313" key="1">
    <source>
        <dbReference type="EMBL" id="CDQ51861.1"/>
    </source>
</evidence>
<gene>
    <name evidence="1" type="ORF">VSAL111P_03</name>
</gene>